<dbReference type="Gene3D" id="2.30.30.60">
    <property type="match status" value="1"/>
</dbReference>
<dbReference type="RefSeq" id="WP_011511789.1">
    <property type="nucleotide sequence ID" value="NC_007964.1"/>
</dbReference>
<evidence type="ECO:0000256" key="7">
    <source>
        <dbReference type="SAM" id="MobiDB-lite"/>
    </source>
</evidence>
<dbReference type="GO" id="GO:0005886">
    <property type="term" value="C:plasma membrane"/>
    <property type="evidence" value="ECO:0007669"/>
    <property type="project" value="UniProtKB-SubCell"/>
</dbReference>
<dbReference type="Pfam" id="PF12607">
    <property type="entry name" value="DUF3772"/>
    <property type="match status" value="1"/>
</dbReference>
<evidence type="ECO:0000256" key="1">
    <source>
        <dbReference type="ARBA" id="ARBA00004651"/>
    </source>
</evidence>
<evidence type="ECO:0000313" key="13">
    <source>
        <dbReference type="EMBL" id="ABE64137.1"/>
    </source>
</evidence>
<keyword evidence="5 8" id="KW-1133">Transmembrane helix</keyword>
<dbReference type="Pfam" id="PF21082">
    <property type="entry name" value="MS_channel_3rd"/>
    <property type="match status" value="1"/>
</dbReference>
<feature type="domain" description="DUF3772" evidence="11">
    <location>
        <begin position="157"/>
        <end position="216"/>
    </location>
</feature>
<evidence type="ECO:0000256" key="4">
    <source>
        <dbReference type="ARBA" id="ARBA00022692"/>
    </source>
</evidence>
<dbReference type="SUPFAM" id="SSF82689">
    <property type="entry name" value="Mechanosensitive channel protein MscS (YggB), C-terminal domain"/>
    <property type="match status" value="1"/>
</dbReference>
<dbReference type="AlphaFoldDB" id="Q1QI10"/>
<dbReference type="InterPro" id="IPR049278">
    <property type="entry name" value="MS_channel_C"/>
</dbReference>
<keyword evidence="9" id="KW-0732">Signal</keyword>
<dbReference type="InterPro" id="IPR011066">
    <property type="entry name" value="MscS_channel_C_sf"/>
</dbReference>
<evidence type="ECO:0000256" key="5">
    <source>
        <dbReference type="ARBA" id="ARBA00022989"/>
    </source>
</evidence>
<feature type="transmembrane region" description="Helical" evidence="8">
    <location>
        <begin position="353"/>
        <end position="376"/>
    </location>
</feature>
<dbReference type="SUPFAM" id="SSF82861">
    <property type="entry name" value="Mechanosensitive channel protein MscS (YggB), transmembrane region"/>
    <property type="match status" value="1"/>
</dbReference>
<feature type="transmembrane region" description="Helical" evidence="8">
    <location>
        <begin position="599"/>
        <end position="622"/>
    </location>
</feature>
<evidence type="ECO:0000256" key="6">
    <source>
        <dbReference type="ARBA" id="ARBA00023136"/>
    </source>
</evidence>
<feature type="region of interest" description="Disordered" evidence="7">
    <location>
        <begin position="25"/>
        <end position="60"/>
    </location>
</feature>
<dbReference type="PANTHER" id="PTHR30347:SF1">
    <property type="entry name" value="MECHANOSENSITIVE CHANNEL MSCK"/>
    <property type="match status" value="1"/>
</dbReference>
<dbReference type="OrthoDB" id="9799209at2"/>
<organism evidence="13 14">
    <name type="scientific">Nitrobacter hamburgensis (strain DSM 10229 / NCIMB 13809 / X14)</name>
    <dbReference type="NCBI Taxonomy" id="323097"/>
    <lineage>
        <taxon>Bacteria</taxon>
        <taxon>Pseudomonadati</taxon>
        <taxon>Pseudomonadota</taxon>
        <taxon>Alphaproteobacteria</taxon>
        <taxon>Hyphomicrobiales</taxon>
        <taxon>Nitrobacteraceae</taxon>
        <taxon>Nitrobacter</taxon>
    </lineage>
</organism>
<name>Q1QI10_NITHX</name>
<feature type="compositionally biased region" description="Low complexity" evidence="7">
    <location>
        <begin position="25"/>
        <end position="47"/>
    </location>
</feature>
<dbReference type="PANTHER" id="PTHR30347">
    <property type="entry name" value="POTASSIUM CHANNEL RELATED"/>
    <property type="match status" value="1"/>
</dbReference>
<feature type="transmembrane region" description="Helical" evidence="8">
    <location>
        <begin position="310"/>
        <end position="333"/>
    </location>
</feature>
<feature type="transmembrane region" description="Helical" evidence="8">
    <location>
        <begin position="551"/>
        <end position="578"/>
    </location>
</feature>
<dbReference type="Gene3D" id="3.30.70.100">
    <property type="match status" value="1"/>
</dbReference>
<comment type="similarity">
    <text evidence="2">Belongs to the MscS (TC 1.A.23) family.</text>
</comment>
<evidence type="ECO:0000259" key="11">
    <source>
        <dbReference type="Pfam" id="PF12607"/>
    </source>
</evidence>
<evidence type="ECO:0000259" key="12">
    <source>
        <dbReference type="Pfam" id="PF21082"/>
    </source>
</evidence>
<feature type="transmembrane region" description="Helical" evidence="8">
    <location>
        <begin position="427"/>
        <end position="450"/>
    </location>
</feature>
<feature type="transmembrane region" description="Helical" evidence="8">
    <location>
        <begin position="275"/>
        <end position="303"/>
    </location>
</feature>
<dbReference type="EMBL" id="CP000319">
    <property type="protein sequence ID" value="ABE64137.1"/>
    <property type="molecule type" value="Genomic_DNA"/>
</dbReference>
<reference evidence="13 14" key="1">
    <citation type="submission" date="2006-03" db="EMBL/GenBank/DDBJ databases">
        <title>Complete sequence of chromosome of Nitrobacter hamburgensis X14.</title>
        <authorList>
            <consortium name="US DOE Joint Genome Institute"/>
            <person name="Copeland A."/>
            <person name="Lucas S."/>
            <person name="Lapidus A."/>
            <person name="Barry K."/>
            <person name="Detter J.C."/>
            <person name="Glavina del Rio T."/>
            <person name="Hammon N."/>
            <person name="Israni S."/>
            <person name="Dalin E."/>
            <person name="Tice H."/>
            <person name="Pitluck S."/>
            <person name="Chain P."/>
            <person name="Malfatti S."/>
            <person name="Shin M."/>
            <person name="Vergez L."/>
            <person name="Schmutz J."/>
            <person name="Larimer F."/>
            <person name="Land M."/>
            <person name="Hauser L."/>
            <person name="Kyrpides N."/>
            <person name="Ivanova N."/>
            <person name="Ward B."/>
            <person name="Arp D."/>
            <person name="Klotz M."/>
            <person name="Stein L."/>
            <person name="O'Mullan G."/>
            <person name="Starkenburg S."/>
            <person name="Sayavedra L."/>
            <person name="Poret-Peterson A.T."/>
            <person name="Gentry M.E."/>
            <person name="Bruce D."/>
            <person name="Richardson P."/>
        </authorList>
    </citation>
    <scope>NUCLEOTIDE SEQUENCE [LARGE SCALE GENOMIC DNA]</scope>
    <source>
        <strain evidence="14">DSM 10229 / NCIMB 13809 / X14</strain>
    </source>
</reference>
<keyword evidence="3" id="KW-1003">Cell membrane</keyword>
<feature type="signal peptide" evidence="9">
    <location>
        <begin position="1"/>
        <end position="21"/>
    </location>
</feature>
<accession>Q1QI10</accession>
<dbReference type="Gene3D" id="1.10.287.1260">
    <property type="match status" value="1"/>
</dbReference>
<evidence type="ECO:0000256" key="8">
    <source>
        <dbReference type="SAM" id="Phobius"/>
    </source>
</evidence>
<evidence type="ECO:0000256" key="3">
    <source>
        <dbReference type="ARBA" id="ARBA00022475"/>
    </source>
</evidence>
<dbReference type="InterPro" id="IPR006685">
    <property type="entry name" value="MscS_channel_2nd"/>
</dbReference>
<feature type="transmembrane region" description="Helical" evidence="8">
    <location>
        <begin position="228"/>
        <end position="246"/>
    </location>
</feature>
<evidence type="ECO:0000259" key="10">
    <source>
        <dbReference type="Pfam" id="PF00924"/>
    </source>
</evidence>
<dbReference type="InterPro" id="IPR022249">
    <property type="entry name" value="DUF3772"/>
</dbReference>
<protein>
    <submittedName>
        <fullName evidence="13">MscS Mechanosensitive ion channel</fullName>
    </submittedName>
</protein>
<feature type="domain" description="Mechanosensitive ion channel MscS" evidence="10">
    <location>
        <begin position="645"/>
        <end position="710"/>
    </location>
</feature>
<evidence type="ECO:0000256" key="2">
    <source>
        <dbReference type="ARBA" id="ARBA00008017"/>
    </source>
</evidence>
<keyword evidence="14" id="KW-1185">Reference proteome</keyword>
<evidence type="ECO:0000313" key="14">
    <source>
        <dbReference type="Proteomes" id="UP000001953"/>
    </source>
</evidence>
<dbReference type="InterPro" id="IPR010920">
    <property type="entry name" value="LSM_dom_sf"/>
</dbReference>
<dbReference type="HOGENOM" id="CLU_011796_1_0_5"/>
<dbReference type="Proteomes" id="UP000001953">
    <property type="component" value="Chromosome"/>
</dbReference>
<keyword evidence="6 8" id="KW-0472">Membrane</keyword>
<proteinExistence type="inferred from homology"/>
<dbReference type="STRING" id="323097.Nham_3407"/>
<dbReference type="SUPFAM" id="SSF50182">
    <property type="entry name" value="Sm-like ribonucleoproteins"/>
    <property type="match status" value="1"/>
</dbReference>
<feature type="transmembrane region" description="Helical" evidence="8">
    <location>
        <begin position="507"/>
        <end position="531"/>
    </location>
</feature>
<feature type="transmembrane region" description="Helical" evidence="8">
    <location>
        <begin position="628"/>
        <end position="657"/>
    </location>
</feature>
<dbReference type="eggNOG" id="COG3264">
    <property type="taxonomic scope" value="Bacteria"/>
</dbReference>
<dbReference type="InterPro" id="IPR023408">
    <property type="entry name" value="MscS_beta-dom_sf"/>
</dbReference>
<feature type="transmembrane region" description="Helical" evidence="8">
    <location>
        <begin position="462"/>
        <end position="486"/>
    </location>
</feature>
<gene>
    <name evidence="13" type="ordered locus">Nham_3407</name>
</gene>
<comment type="subcellular location">
    <subcellularLocation>
        <location evidence="1">Cell membrane</location>
        <topology evidence="1">Multi-pass membrane protein</topology>
    </subcellularLocation>
</comment>
<dbReference type="InterPro" id="IPR011014">
    <property type="entry name" value="MscS_channel_TM-2"/>
</dbReference>
<feature type="domain" description="Mechanosensitive ion channel MscS C-terminal" evidence="12">
    <location>
        <begin position="718"/>
        <end position="800"/>
    </location>
</feature>
<sequence length="832" mass="88122">MKTIRAAIFFIAFLSWMPLHAATPAPGNAGSAKPASPAAAPAAAAPAEDLPSVPAPQFPQAQSKLDGWKQTLDQVESALRARAIDDVILNDLRDRAAAAQSQARELISGMTPPLEAATARAAELAPSPEATAPPPDDVKLERAKLVAEVAARQGIVQQAKLINVRAQQTIDAISDRRRAIFNDSVLQRSPSLVSPAFWITAASAVPIAAGHLVELLSKWGRVLASQPLRAASGFVIAAIVVLGFFLSPGRRWWSRWTKRDPEIANPSPLRKTGSAAVIVLADTALTAVALLVLYQALIMLGVLPDDVSPIIRALFLGITFGFFFVRLTIAVLAPSRPTWRLIELDNAAADGMISFSVLLAIIIAVGVVVDATNLAIGAPVELSIASQGIVAVVKALLYMGALRVAAATEADDETPAASSAKKSAWRLLIPVGWVMATAAVLAPLGGYVAFARFVTIEMGVVITALMSFVLLSRFAAVLINTTFAFHGAIGRFLRQTAGLGSGAVRQIAAVLGGLIQLSLIGLTAFVVLTTWGIRSDDVVTSMSSAFFSFQIGNITISPSAILGAVAVLIIGVMATRALKRWLEERFLPETNLDVGVRSSIGTGAGYAGVILATLIALSYVGLNLQNVAIVAGALSVGIGFGLQSIINNFVSGLILLVERPIKVGDRIEVGSRMGVVKRINVRATEIATYDNLSVIVPNAELISGQVVNWMHGSYSARLSVTVGTSGDADPDKVIEILLDIVAHHPRALKSPEPFAILGNFAADGLEFMVFFHVAHIGIDAGAANEVRLEILKRFRKEGIDLPNPQRDLHVRDLDRIEALVRELVRPERSSPS</sequence>
<feature type="chain" id="PRO_5004195640" evidence="9">
    <location>
        <begin position="22"/>
        <end position="832"/>
    </location>
</feature>
<keyword evidence="4 8" id="KW-0812">Transmembrane</keyword>
<feature type="transmembrane region" description="Helical" evidence="8">
    <location>
        <begin position="196"/>
        <end position="216"/>
    </location>
</feature>
<dbReference type="GO" id="GO:0008381">
    <property type="term" value="F:mechanosensitive monoatomic ion channel activity"/>
    <property type="evidence" value="ECO:0007669"/>
    <property type="project" value="UniProtKB-ARBA"/>
</dbReference>
<dbReference type="KEGG" id="nha:Nham_3407"/>
<dbReference type="InterPro" id="IPR052702">
    <property type="entry name" value="MscS-like_channel"/>
</dbReference>
<evidence type="ECO:0000256" key="9">
    <source>
        <dbReference type="SAM" id="SignalP"/>
    </source>
</evidence>
<dbReference type="Pfam" id="PF00924">
    <property type="entry name" value="MS_channel_2nd"/>
    <property type="match status" value="1"/>
</dbReference>